<dbReference type="Pfam" id="PF01138">
    <property type="entry name" value="RNase_PH"/>
    <property type="match status" value="2"/>
</dbReference>
<accession>A0A2M7VEL8</accession>
<dbReference type="HAMAP" id="MF_01595">
    <property type="entry name" value="PNPase"/>
    <property type="match status" value="1"/>
</dbReference>
<comment type="catalytic activity">
    <reaction evidence="5">
        <text>RNA(n+1) + phosphate = RNA(n) + a ribonucleoside 5'-diphosphate</text>
        <dbReference type="Rhea" id="RHEA:22096"/>
        <dbReference type="Rhea" id="RHEA-COMP:14527"/>
        <dbReference type="Rhea" id="RHEA-COMP:17342"/>
        <dbReference type="ChEBI" id="CHEBI:43474"/>
        <dbReference type="ChEBI" id="CHEBI:57930"/>
        <dbReference type="ChEBI" id="CHEBI:140395"/>
        <dbReference type="EC" id="2.7.7.8"/>
    </reaction>
</comment>
<dbReference type="PIRSF" id="PIRSF005499">
    <property type="entry name" value="PNPase"/>
    <property type="match status" value="1"/>
</dbReference>
<evidence type="ECO:0000256" key="3">
    <source>
        <dbReference type="ARBA" id="ARBA00022695"/>
    </source>
</evidence>
<keyword evidence="2 5" id="KW-0808">Transferase</keyword>
<protein>
    <recommendedName>
        <fullName evidence="5">Polyribonucleotide nucleotidyltransferase</fullName>
        <ecNumber evidence="5">2.7.7.8</ecNumber>
    </recommendedName>
    <alternativeName>
        <fullName evidence="5">Polynucleotide phosphorylase</fullName>
        <shortName evidence="5">PNPase</shortName>
    </alternativeName>
</protein>
<dbReference type="EMBL" id="PFPO01000053">
    <property type="protein sequence ID" value="PIZ98979.1"/>
    <property type="molecule type" value="Genomic_DNA"/>
</dbReference>
<sequence length="748" mass="82091">MFNTNKFTTEFAGRTLTIETGLLANQAAGSCTVQYGETVVLATACYSQQPKEGTDFFPLTVDYEEKLYSAGKIKGSRWIKREGRPNDEAILTSRLIDRSLRPLFQDSERREVQVTATVLSFDQQNSPDITALIATSCALAISPIPWNGPVSGVKIGRINGEWVINPSYEAITKSDLDLVVVGTTEDIVMIEAGSKEVVEKDMIAALEFAQKHLREGLKLITEVVARVGQQKNETSVKPTEEEIASQQKIDNKVKDYLKGKDLTTVFNRDKKITYSNIDNLKTELTSILKADNEVNKEERLRGVTLLSSNIDNAARDFTLTSGKRIDGRSYDEIRELDIRVSALPRTHGSGLFTRGETQVLSVVTLGAPGDEQYLENIEDDGITKKRYMHHYNFPGYSVGEVKRSGTPGRREIGHGALAEKALVPVIPNKETFPYTIRVVSEVLSSNGSSSQASICGSTLALMDAGVPISKPVAGIAMGLVTNPKDKNDYKILTDIQGFEDHAGDMDFKIAGTNDGITAVQLDIKLGGVSLKVLEEALWLAKAAREKILQQIIAVIPAPRAELSPYAPRIEVLNIDPEQIRDVIGPGGKIINDIIEKTGGEIDIEQDGTVLITSTSADGSARAIQMIMDITKKIQVGEEYEGQVVKIIQDKNNGNDIGAIVQLTSNHDGMVHISNLANKHVARISDIVNVGDLLKVRVVEVDEERGRIGLSHKEYTPAAEPGEERGRFDRPNHGPHNTGNDRRPFHKRF</sequence>
<keyword evidence="5" id="KW-0479">Metal-binding</keyword>
<comment type="caution">
    <text evidence="8">The sequence shown here is derived from an EMBL/GenBank/DDBJ whole genome shotgun (WGS) entry which is preliminary data.</text>
</comment>
<dbReference type="PROSITE" id="PS50126">
    <property type="entry name" value="S1"/>
    <property type="match status" value="1"/>
</dbReference>
<proteinExistence type="inferred from homology"/>
<dbReference type="GO" id="GO:0000287">
    <property type="term" value="F:magnesium ion binding"/>
    <property type="evidence" value="ECO:0007669"/>
    <property type="project" value="UniProtKB-UniRule"/>
</dbReference>
<dbReference type="NCBIfam" id="NF008805">
    <property type="entry name" value="PRK11824.1"/>
    <property type="match status" value="1"/>
</dbReference>
<evidence type="ECO:0000256" key="2">
    <source>
        <dbReference type="ARBA" id="ARBA00022679"/>
    </source>
</evidence>
<dbReference type="PROSITE" id="PS51257">
    <property type="entry name" value="PROKAR_LIPOPROTEIN"/>
    <property type="match status" value="1"/>
</dbReference>
<evidence type="ECO:0000256" key="1">
    <source>
        <dbReference type="ARBA" id="ARBA00007404"/>
    </source>
</evidence>
<dbReference type="SMART" id="SM00322">
    <property type="entry name" value="KH"/>
    <property type="match status" value="1"/>
</dbReference>
<dbReference type="SUPFAM" id="SSF50249">
    <property type="entry name" value="Nucleic acid-binding proteins"/>
    <property type="match status" value="1"/>
</dbReference>
<dbReference type="FunFam" id="3.30.230.70:FF:000001">
    <property type="entry name" value="Polyribonucleotide nucleotidyltransferase"/>
    <property type="match status" value="1"/>
</dbReference>
<evidence type="ECO:0000256" key="5">
    <source>
        <dbReference type="HAMAP-Rule" id="MF_01595"/>
    </source>
</evidence>
<dbReference type="AlphaFoldDB" id="A0A2M7VEL8"/>
<dbReference type="PANTHER" id="PTHR11252">
    <property type="entry name" value="POLYRIBONUCLEOTIDE NUCLEOTIDYLTRANSFERASE"/>
    <property type="match status" value="1"/>
</dbReference>
<dbReference type="Gene3D" id="3.30.230.70">
    <property type="entry name" value="GHMP Kinase, N-terminal domain"/>
    <property type="match status" value="2"/>
</dbReference>
<reference evidence="9" key="1">
    <citation type="submission" date="2017-09" db="EMBL/GenBank/DDBJ databases">
        <title>Depth-based differentiation of microbial function through sediment-hosted aquifers and enrichment of novel symbionts in the deep terrestrial subsurface.</title>
        <authorList>
            <person name="Probst A.J."/>
            <person name="Ladd B."/>
            <person name="Jarett J.K."/>
            <person name="Geller-Mcgrath D.E."/>
            <person name="Sieber C.M.K."/>
            <person name="Emerson J.B."/>
            <person name="Anantharaman K."/>
            <person name="Thomas B.C."/>
            <person name="Malmstrom R."/>
            <person name="Stieglmeier M."/>
            <person name="Klingl A."/>
            <person name="Woyke T."/>
            <person name="Ryan C.M."/>
            <person name="Banfield J.F."/>
        </authorList>
    </citation>
    <scope>NUCLEOTIDE SEQUENCE [LARGE SCALE GENOMIC DNA]</scope>
</reference>
<dbReference type="GO" id="GO:0006396">
    <property type="term" value="P:RNA processing"/>
    <property type="evidence" value="ECO:0007669"/>
    <property type="project" value="InterPro"/>
</dbReference>
<feature type="binding site" evidence="5">
    <location>
        <position position="500"/>
    </location>
    <ligand>
        <name>Mg(2+)</name>
        <dbReference type="ChEBI" id="CHEBI:18420"/>
    </ligand>
</feature>
<dbReference type="GO" id="GO:0005829">
    <property type="term" value="C:cytosol"/>
    <property type="evidence" value="ECO:0007669"/>
    <property type="project" value="TreeGrafter"/>
</dbReference>
<dbReference type="InterPro" id="IPR027408">
    <property type="entry name" value="PNPase/RNase_PH_dom_sf"/>
</dbReference>
<dbReference type="InterPro" id="IPR012162">
    <property type="entry name" value="PNPase"/>
</dbReference>
<comment type="subcellular location">
    <subcellularLocation>
        <location evidence="5">Cytoplasm</location>
    </subcellularLocation>
</comment>
<dbReference type="GO" id="GO:0004654">
    <property type="term" value="F:polyribonucleotide nucleotidyltransferase activity"/>
    <property type="evidence" value="ECO:0007669"/>
    <property type="project" value="UniProtKB-UniRule"/>
</dbReference>
<keyword evidence="5" id="KW-0460">Magnesium</keyword>
<dbReference type="InterPro" id="IPR036612">
    <property type="entry name" value="KH_dom_type_1_sf"/>
</dbReference>
<evidence type="ECO:0000256" key="6">
    <source>
        <dbReference type="SAM" id="MobiDB-lite"/>
    </source>
</evidence>
<dbReference type="NCBIfam" id="TIGR03591">
    <property type="entry name" value="polynuc_phos"/>
    <property type="match status" value="1"/>
</dbReference>
<dbReference type="PROSITE" id="PS50084">
    <property type="entry name" value="KH_TYPE_1"/>
    <property type="match status" value="1"/>
</dbReference>
<comment type="similarity">
    <text evidence="1 5">Belongs to the polyribonucleotide nucleotidyltransferase family.</text>
</comment>
<dbReference type="SUPFAM" id="SSF55666">
    <property type="entry name" value="Ribonuclease PH domain 2-like"/>
    <property type="match status" value="2"/>
</dbReference>
<dbReference type="SUPFAM" id="SSF54791">
    <property type="entry name" value="Eukaryotic type KH-domain (KH-domain type I)"/>
    <property type="match status" value="1"/>
</dbReference>
<dbReference type="InterPro" id="IPR020568">
    <property type="entry name" value="Ribosomal_Su5_D2-typ_SF"/>
</dbReference>
<dbReference type="CDD" id="cd11364">
    <property type="entry name" value="RNase_PH_PNPase_2"/>
    <property type="match status" value="1"/>
</dbReference>
<dbReference type="Pfam" id="PF03725">
    <property type="entry name" value="RNase_PH_C"/>
    <property type="match status" value="1"/>
</dbReference>
<feature type="binding site" evidence="5">
    <location>
        <position position="506"/>
    </location>
    <ligand>
        <name>Mg(2+)</name>
        <dbReference type="ChEBI" id="CHEBI:18420"/>
    </ligand>
</feature>
<dbReference type="GO" id="GO:0003723">
    <property type="term" value="F:RNA binding"/>
    <property type="evidence" value="ECO:0007669"/>
    <property type="project" value="UniProtKB-UniRule"/>
</dbReference>
<dbReference type="GO" id="GO:0000175">
    <property type="term" value="F:3'-5'-RNA exonuclease activity"/>
    <property type="evidence" value="ECO:0007669"/>
    <property type="project" value="TreeGrafter"/>
</dbReference>
<dbReference type="Gene3D" id="2.40.50.140">
    <property type="entry name" value="Nucleic acid-binding proteins"/>
    <property type="match status" value="1"/>
</dbReference>
<dbReference type="Pfam" id="PF00013">
    <property type="entry name" value="KH_1"/>
    <property type="match status" value="1"/>
</dbReference>
<dbReference type="FunFam" id="3.30.1370.10:FF:000001">
    <property type="entry name" value="Polyribonucleotide nucleotidyltransferase"/>
    <property type="match status" value="1"/>
</dbReference>
<organism evidence="8 9">
    <name type="scientific">Candidatus Komeilibacteria bacterium CG_4_10_14_0_2_um_filter_37_10</name>
    <dbReference type="NCBI Taxonomy" id="1974470"/>
    <lineage>
        <taxon>Bacteria</taxon>
        <taxon>Candidatus Komeiliibacteriota</taxon>
    </lineage>
</organism>
<feature type="domain" description="S1 motif" evidence="7">
    <location>
        <begin position="636"/>
        <end position="712"/>
    </location>
</feature>
<feature type="compositionally biased region" description="Basic and acidic residues" evidence="6">
    <location>
        <begin position="721"/>
        <end position="731"/>
    </location>
</feature>
<name>A0A2M7VEL8_9BACT</name>
<dbReference type="CDD" id="cd02393">
    <property type="entry name" value="KH-I_PNPase"/>
    <property type="match status" value="1"/>
</dbReference>
<dbReference type="InterPro" id="IPR036456">
    <property type="entry name" value="PNPase_PH_RNA-bd_sf"/>
</dbReference>
<dbReference type="CDD" id="cd11363">
    <property type="entry name" value="RNase_PH_PNPase_1"/>
    <property type="match status" value="1"/>
</dbReference>
<comment type="cofactor">
    <cofactor evidence="5">
        <name>Mg(2+)</name>
        <dbReference type="ChEBI" id="CHEBI:18420"/>
    </cofactor>
</comment>
<comment type="function">
    <text evidence="5">Involved in mRNA degradation. Catalyzes the phosphorolysis of single-stranded polyribonucleotides processively in the 3'- to 5'-direction.</text>
</comment>
<dbReference type="InterPro" id="IPR003029">
    <property type="entry name" value="S1_domain"/>
</dbReference>
<feature type="region of interest" description="Disordered" evidence="6">
    <location>
        <begin position="711"/>
        <end position="748"/>
    </location>
</feature>
<dbReference type="InterPro" id="IPR001247">
    <property type="entry name" value="ExoRNase_PH_dom1"/>
</dbReference>
<dbReference type="SUPFAM" id="SSF46915">
    <property type="entry name" value="Polynucleotide phosphorylase/guanosine pentaphosphate synthase (PNPase/GPSI), domain 3"/>
    <property type="match status" value="1"/>
</dbReference>
<evidence type="ECO:0000256" key="4">
    <source>
        <dbReference type="ARBA" id="ARBA00022884"/>
    </source>
</evidence>
<dbReference type="InterPro" id="IPR004087">
    <property type="entry name" value="KH_dom"/>
</dbReference>
<dbReference type="Pfam" id="PF00575">
    <property type="entry name" value="S1"/>
    <property type="match status" value="1"/>
</dbReference>
<dbReference type="EC" id="2.7.7.8" evidence="5"/>
<dbReference type="InterPro" id="IPR012340">
    <property type="entry name" value="NA-bd_OB-fold"/>
</dbReference>
<dbReference type="InterPro" id="IPR036345">
    <property type="entry name" value="ExoRNase_PH_dom2_sf"/>
</dbReference>
<dbReference type="InterPro" id="IPR004088">
    <property type="entry name" value="KH_dom_type_1"/>
</dbReference>
<dbReference type="GO" id="GO:0006402">
    <property type="term" value="P:mRNA catabolic process"/>
    <property type="evidence" value="ECO:0007669"/>
    <property type="project" value="UniProtKB-UniRule"/>
</dbReference>
<gene>
    <name evidence="5" type="primary">pnp</name>
    <name evidence="8" type="ORF">COX77_02880</name>
</gene>
<keyword evidence="4 5" id="KW-0694">RNA-binding</keyword>
<evidence type="ECO:0000313" key="9">
    <source>
        <dbReference type="Proteomes" id="UP000230405"/>
    </source>
</evidence>
<evidence type="ECO:0000313" key="8">
    <source>
        <dbReference type="EMBL" id="PIZ98979.1"/>
    </source>
</evidence>
<keyword evidence="5" id="KW-0963">Cytoplasm</keyword>
<dbReference type="InterPro" id="IPR015847">
    <property type="entry name" value="ExoRNase_PH_dom2"/>
</dbReference>
<dbReference type="Gene3D" id="3.30.1370.10">
    <property type="entry name" value="K Homology domain, type 1"/>
    <property type="match status" value="1"/>
</dbReference>
<dbReference type="SUPFAM" id="SSF54211">
    <property type="entry name" value="Ribosomal protein S5 domain 2-like"/>
    <property type="match status" value="2"/>
</dbReference>
<evidence type="ECO:0000259" key="7">
    <source>
        <dbReference type="PROSITE" id="PS50126"/>
    </source>
</evidence>
<dbReference type="Proteomes" id="UP000230405">
    <property type="component" value="Unassembled WGS sequence"/>
</dbReference>
<dbReference type="SMART" id="SM00316">
    <property type="entry name" value="S1"/>
    <property type="match status" value="1"/>
</dbReference>
<dbReference type="PANTHER" id="PTHR11252:SF0">
    <property type="entry name" value="POLYRIBONUCLEOTIDE NUCLEOTIDYLTRANSFERASE 1, MITOCHONDRIAL"/>
    <property type="match status" value="1"/>
</dbReference>
<keyword evidence="3 5" id="KW-0548">Nucleotidyltransferase</keyword>